<gene>
    <name evidence="2" type="ORF">AVEN_131013_1</name>
</gene>
<keyword evidence="3" id="KW-1185">Reference proteome</keyword>
<dbReference type="AlphaFoldDB" id="A0A4Y2TUU4"/>
<feature type="region of interest" description="Disordered" evidence="1">
    <location>
        <begin position="63"/>
        <end position="100"/>
    </location>
</feature>
<dbReference type="EMBL" id="BGPR01031348">
    <property type="protein sequence ID" value="GBO04363.1"/>
    <property type="molecule type" value="Genomic_DNA"/>
</dbReference>
<proteinExistence type="predicted"/>
<evidence type="ECO:0000256" key="1">
    <source>
        <dbReference type="SAM" id="MobiDB-lite"/>
    </source>
</evidence>
<dbReference type="Proteomes" id="UP000499080">
    <property type="component" value="Unassembled WGS sequence"/>
</dbReference>
<evidence type="ECO:0000313" key="2">
    <source>
        <dbReference type="EMBL" id="GBO04363.1"/>
    </source>
</evidence>
<feature type="compositionally biased region" description="Basic and acidic residues" evidence="1">
    <location>
        <begin position="67"/>
        <end position="77"/>
    </location>
</feature>
<organism evidence="2 3">
    <name type="scientific">Araneus ventricosus</name>
    <name type="common">Orbweaver spider</name>
    <name type="synonym">Epeira ventricosa</name>
    <dbReference type="NCBI Taxonomy" id="182803"/>
    <lineage>
        <taxon>Eukaryota</taxon>
        <taxon>Metazoa</taxon>
        <taxon>Ecdysozoa</taxon>
        <taxon>Arthropoda</taxon>
        <taxon>Chelicerata</taxon>
        <taxon>Arachnida</taxon>
        <taxon>Araneae</taxon>
        <taxon>Araneomorphae</taxon>
        <taxon>Entelegynae</taxon>
        <taxon>Araneoidea</taxon>
        <taxon>Araneidae</taxon>
        <taxon>Araneus</taxon>
    </lineage>
</organism>
<accession>A0A4Y2TUU4</accession>
<comment type="caution">
    <text evidence="2">The sequence shown here is derived from an EMBL/GenBank/DDBJ whole genome shotgun (WGS) entry which is preliminary data.</text>
</comment>
<sequence length="100" mass="11262">MKSKKTLFIQNVFGEGHRLMPVLRHKFKHLEIAPPQVQHITAMTPDKAANPLLSKGRQLYTSNIQTKESHSPLERAMKARLGRAPLLGGTERGAGQKRHF</sequence>
<evidence type="ECO:0000313" key="3">
    <source>
        <dbReference type="Proteomes" id="UP000499080"/>
    </source>
</evidence>
<name>A0A4Y2TUU4_ARAVE</name>
<protein>
    <submittedName>
        <fullName evidence="2">Uncharacterized protein</fullName>
    </submittedName>
</protein>
<reference evidence="2 3" key="1">
    <citation type="journal article" date="2019" name="Sci. Rep.">
        <title>Orb-weaving spider Araneus ventricosus genome elucidates the spidroin gene catalogue.</title>
        <authorList>
            <person name="Kono N."/>
            <person name="Nakamura H."/>
            <person name="Ohtoshi R."/>
            <person name="Moran D.A.P."/>
            <person name="Shinohara A."/>
            <person name="Yoshida Y."/>
            <person name="Fujiwara M."/>
            <person name="Mori M."/>
            <person name="Tomita M."/>
            <person name="Arakawa K."/>
        </authorList>
    </citation>
    <scope>NUCLEOTIDE SEQUENCE [LARGE SCALE GENOMIC DNA]</scope>
</reference>